<protein>
    <submittedName>
        <fullName evidence="1">E3 ubiquitin-protein ligase ZNRF1</fullName>
    </submittedName>
</protein>
<accession>R0M4I0</accession>
<sequence length="269" mass="28701">MLYLGARASLADALPLHIAPRWFGAHSGEWHPPGTLTLLPASGLCEHKAWLGFWVLPPVISPLLVPLLGGVPWLSPGKLILLRAAGRRQEYRSLLAKRAVLDRSSKTGGPPLPNCLPPSGAGGCPAPVILRAGWRGKGAGNIIQPWGRARSPRDELKTDECPASWQGARLQHGLARARSSPTLKEEGFVLAGCWRDSTFGAAAPLAGGSTKTHQSTALRCASSPQMKFSVSAWCVIPRPRSESKQRLPLPLPLLHPAGIPRLPHLGTGH</sequence>
<dbReference type="EMBL" id="KB742399">
    <property type="protein sequence ID" value="EOB09035.1"/>
    <property type="molecule type" value="Genomic_DNA"/>
</dbReference>
<organism evidence="1 2">
    <name type="scientific">Anas platyrhynchos</name>
    <name type="common">Mallard</name>
    <name type="synonym">Anas boschas</name>
    <dbReference type="NCBI Taxonomy" id="8839"/>
    <lineage>
        <taxon>Eukaryota</taxon>
        <taxon>Metazoa</taxon>
        <taxon>Chordata</taxon>
        <taxon>Craniata</taxon>
        <taxon>Vertebrata</taxon>
        <taxon>Euteleostomi</taxon>
        <taxon>Archelosauria</taxon>
        <taxon>Archosauria</taxon>
        <taxon>Dinosauria</taxon>
        <taxon>Saurischia</taxon>
        <taxon>Theropoda</taxon>
        <taxon>Coelurosauria</taxon>
        <taxon>Aves</taxon>
        <taxon>Neognathae</taxon>
        <taxon>Galloanserae</taxon>
        <taxon>Anseriformes</taxon>
        <taxon>Anatidae</taxon>
        <taxon>Anatinae</taxon>
        <taxon>Anas</taxon>
    </lineage>
</organism>
<reference evidence="2" key="1">
    <citation type="journal article" date="2013" name="Nat. Genet.">
        <title>The duck genome and transcriptome provide insight into an avian influenza virus reservoir species.</title>
        <authorList>
            <person name="Huang Y."/>
            <person name="Li Y."/>
            <person name="Burt D.W."/>
            <person name="Chen H."/>
            <person name="Zhang Y."/>
            <person name="Qian W."/>
            <person name="Kim H."/>
            <person name="Gan S."/>
            <person name="Zhao Y."/>
            <person name="Li J."/>
            <person name="Yi K."/>
            <person name="Feng H."/>
            <person name="Zhu P."/>
            <person name="Li B."/>
            <person name="Liu Q."/>
            <person name="Fairley S."/>
            <person name="Magor K.E."/>
            <person name="Du Z."/>
            <person name="Hu X."/>
            <person name="Goodman L."/>
            <person name="Tafer H."/>
            <person name="Vignal A."/>
            <person name="Lee T."/>
            <person name="Kim K.W."/>
            <person name="Sheng Z."/>
            <person name="An Y."/>
            <person name="Searle S."/>
            <person name="Herrero J."/>
            <person name="Groenen M.A."/>
            <person name="Crooijmans R.P."/>
            <person name="Faraut T."/>
            <person name="Cai Q."/>
            <person name="Webster R.G."/>
            <person name="Aldridge J.R."/>
            <person name="Warren W.C."/>
            <person name="Bartschat S."/>
            <person name="Kehr S."/>
            <person name="Marz M."/>
            <person name="Stadler P.F."/>
            <person name="Smith J."/>
            <person name="Kraus R.H."/>
            <person name="Zhao Y."/>
            <person name="Ren L."/>
            <person name="Fei J."/>
            <person name="Morisson M."/>
            <person name="Kaiser P."/>
            <person name="Griffin D.K."/>
            <person name="Rao M."/>
            <person name="Pitel F."/>
            <person name="Wang J."/>
            <person name="Li N."/>
        </authorList>
    </citation>
    <scope>NUCLEOTIDE SEQUENCE [LARGE SCALE GENOMIC DNA]</scope>
</reference>
<keyword evidence="2" id="KW-1185">Reference proteome</keyword>
<evidence type="ECO:0000313" key="2">
    <source>
        <dbReference type="Proteomes" id="UP000296049"/>
    </source>
</evidence>
<proteinExistence type="predicted"/>
<evidence type="ECO:0000313" key="1">
    <source>
        <dbReference type="EMBL" id="EOB09035.1"/>
    </source>
</evidence>
<dbReference type="Proteomes" id="UP000296049">
    <property type="component" value="Unassembled WGS sequence"/>
</dbReference>
<name>R0M4I0_ANAPL</name>
<dbReference type="AlphaFoldDB" id="R0M4I0"/>
<gene>
    <name evidence="1" type="ORF">Anapl_07478</name>
</gene>